<dbReference type="Pfam" id="PF19777">
    <property type="entry name" value="DUF6263"/>
    <property type="match status" value="2"/>
</dbReference>
<name>A0A3B7MWN1_9BACT</name>
<dbReference type="AlphaFoldDB" id="A0A3B7MWN1"/>
<organism evidence="1 2">
    <name type="scientific">Paraflavitalea soli</name>
    <dbReference type="NCBI Taxonomy" id="2315862"/>
    <lineage>
        <taxon>Bacteria</taxon>
        <taxon>Pseudomonadati</taxon>
        <taxon>Bacteroidota</taxon>
        <taxon>Chitinophagia</taxon>
        <taxon>Chitinophagales</taxon>
        <taxon>Chitinophagaceae</taxon>
        <taxon>Paraflavitalea</taxon>
    </lineage>
</organism>
<dbReference type="InterPro" id="IPR046230">
    <property type="entry name" value="DUF6263"/>
</dbReference>
<dbReference type="EMBL" id="CP032157">
    <property type="protein sequence ID" value="AXY77450.1"/>
    <property type="molecule type" value="Genomic_DNA"/>
</dbReference>
<dbReference type="Proteomes" id="UP000263900">
    <property type="component" value="Chromosome"/>
</dbReference>
<gene>
    <name evidence="1" type="ORF">D3H65_27240</name>
</gene>
<dbReference type="OrthoDB" id="666605at2"/>
<reference evidence="1 2" key="1">
    <citation type="submission" date="2018-09" db="EMBL/GenBank/DDBJ databases">
        <title>Genome sequencing of strain 6GH32-13.</title>
        <authorList>
            <person name="Weon H.-Y."/>
            <person name="Heo J."/>
            <person name="Kwon S.-W."/>
        </authorList>
    </citation>
    <scope>NUCLEOTIDE SEQUENCE [LARGE SCALE GENOMIC DNA]</scope>
    <source>
        <strain evidence="1 2">5GH32-13</strain>
    </source>
</reference>
<sequence length="283" mass="30001">MKKLLFIPLALSVVFVNGQSLSRKAVFAKGQQLERVSTIKMTFAMEMMGQSIDMNNNNTITSLVEVKNATDKDYAIASTVKRVVTSMSGMGQEMSYDSDKKDGAPNEMGQKMAEMVGKTSNITINSKGFITTSDDTTGGGPKAGGFMGMTGGLTSASNKPGSSYDLIANLPEKALKVGDTWIDSTVSKEGKAVTNYKVLDIKGDEATVSMDGTVTQTGETENNGMTINLSIQGTSKGTFAMEVATGIIKKRNVLLDATGTMDVAGQSAPFTMKLNMDEGVTKK</sequence>
<proteinExistence type="predicted"/>
<accession>A0A3B7MWN1</accession>
<evidence type="ECO:0000313" key="2">
    <source>
        <dbReference type="Proteomes" id="UP000263900"/>
    </source>
</evidence>
<evidence type="ECO:0000313" key="1">
    <source>
        <dbReference type="EMBL" id="AXY77450.1"/>
    </source>
</evidence>
<protein>
    <submittedName>
        <fullName evidence="1">Uncharacterized protein</fullName>
    </submittedName>
</protein>
<dbReference type="RefSeq" id="WP_119053326.1">
    <property type="nucleotide sequence ID" value="NZ_CP032157.1"/>
</dbReference>
<keyword evidence="2" id="KW-1185">Reference proteome</keyword>
<dbReference type="KEGG" id="pseg:D3H65_27240"/>